<evidence type="ECO:0000313" key="6">
    <source>
        <dbReference type="Proteomes" id="UP000601435"/>
    </source>
</evidence>
<dbReference type="InterPro" id="IPR003890">
    <property type="entry name" value="MIF4G-like_typ-3"/>
</dbReference>
<feature type="domain" description="MIF4G" evidence="4">
    <location>
        <begin position="8"/>
        <end position="163"/>
    </location>
</feature>
<evidence type="ECO:0000313" key="5">
    <source>
        <dbReference type="EMBL" id="CAE7272634.1"/>
    </source>
</evidence>
<evidence type="ECO:0000256" key="1">
    <source>
        <dbReference type="ARBA" id="ARBA00005775"/>
    </source>
</evidence>
<dbReference type="AlphaFoldDB" id="A0A812MRW1"/>
<comment type="similarity">
    <text evidence="1">Belongs to the eukaryotic initiation factor 4G family.</text>
</comment>
<keyword evidence="2" id="KW-0396">Initiation factor</keyword>
<name>A0A812MRW1_9DINO</name>
<dbReference type="PANTHER" id="PTHR23253">
    <property type="entry name" value="EUKARYOTIC TRANSLATION INITIATION FACTOR 4 GAMMA"/>
    <property type="match status" value="1"/>
</dbReference>
<comment type="caution">
    <text evidence="5">The sequence shown here is derived from an EMBL/GenBank/DDBJ whole genome shotgun (WGS) entry which is preliminary data.</text>
</comment>
<dbReference type="OrthoDB" id="514777at2759"/>
<dbReference type="GO" id="GO:0016281">
    <property type="term" value="C:eukaryotic translation initiation factor 4F complex"/>
    <property type="evidence" value="ECO:0007669"/>
    <property type="project" value="TreeGrafter"/>
</dbReference>
<accession>A0A812MRW1</accession>
<dbReference type="GO" id="GO:0003729">
    <property type="term" value="F:mRNA binding"/>
    <property type="evidence" value="ECO:0007669"/>
    <property type="project" value="TreeGrafter"/>
</dbReference>
<feature type="non-terminal residue" evidence="5">
    <location>
        <position position="1"/>
    </location>
</feature>
<dbReference type="PANTHER" id="PTHR23253:SF9">
    <property type="entry name" value="EUKARYOTIC TRANSLATION INITIATION FACTOR 4 GAMMA 2"/>
    <property type="match status" value="1"/>
</dbReference>
<dbReference type="Proteomes" id="UP000601435">
    <property type="component" value="Unassembled WGS sequence"/>
</dbReference>
<proteinExistence type="inferred from homology"/>
<evidence type="ECO:0000256" key="2">
    <source>
        <dbReference type="ARBA" id="ARBA00022540"/>
    </source>
</evidence>
<keyword evidence="3" id="KW-0648">Protein biosynthesis</keyword>
<organism evidence="5 6">
    <name type="scientific">Symbiodinium necroappetens</name>
    <dbReference type="NCBI Taxonomy" id="1628268"/>
    <lineage>
        <taxon>Eukaryota</taxon>
        <taxon>Sar</taxon>
        <taxon>Alveolata</taxon>
        <taxon>Dinophyceae</taxon>
        <taxon>Suessiales</taxon>
        <taxon>Symbiodiniaceae</taxon>
        <taxon>Symbiodinium</taxon>
    </lineage>
</organism>
<protein>
    <recommendedName>
        <fullName evidence="4">MIF4G domain-containing protein</fullName>
    </recommendedName>
</protein>
<dbReference type="SUPFAM" id="SSF48371">
    <property type="entry name" value="ARM repeat"/>
    <property type="match status" value="1"/>
</dbReference>
<dbReference type="Pfam" id="PF02854">
    <property type="entry name" value="MIF4G"/>
    <property type="match status" value="1"/>
</dbReference>
<reference evidence="5" key="1">
    <citation type="submission" date="2021-02" db="EMBL/GenBank/DDBJ databases">
        <authorList>
            <person name="Dougan E. K."/>
            <person name="Rhodes N."/>
            <person name="Thang M."/>
            <person name="Chan C."/>
        </authorList>
    </citation>
    <scope>NUCLEOTIDE SEQUENCE</scope>
</reference>
<dbReference type="EMBL" id="CAJNJA010011442">
    <property type="protein sequence ID" value="CAE7272634.1"/>
    <property type="molecule type" value="Genomic_DNA"/>
</dbReference>
<dbReference type="InterPro" id="IPR016024">
    <property type="entry name" value="ARM-type_fold"/>
</dbReference>
<feature type="non-terminal residue" evidence="5">
    <location>
        <position position="163"/>
    </location>
</feature>
<gene>
    <name evidence="5" type="ORF">SNEC2469_LOCUS6562</name>
</gene>
<evidence type="ECO:0000256" key="3">
    <source>
        <dbReference type="ARBA" id="ARBA00022917"/>
    </source>
</evidence>
<dbReference type="GO" id="GO:0003743">
    <property type="term" value="F:translation initiation factor activity"/>
    <property type="evidence" value="ECO:0007669"/>
    <property type="project" value="UniProtKB-KW"/>
</dbReference>
<dbReference type="Gene3D" id="1.25.40.180">
    <property type="match status" value="1"/>
</dbReference>
<keyword evidence="6" id="KW-1185">Reference proteome</keyword>
<evidence type="ECO:0000259" key="4">
    <source>
        <dbReference type="Pfam" id="PF02854"/>
    </source>
</evidence>
<sequence length="163" mass="18790">AQIDLQKAEELEFVIKIIFGKALVEPHYCETYADMVFALRTRYPEFPAENEGEKPHSFTRVLLNTVQNEFESLPTTFEPTDEDRKKFESTEDLNLEMKKRKGKMLANMKFIGNLFLRQLLAVKVIGQVVHDLIGIKQGENPLPEEHMIECVCELLQAIGYTLD</sequence>